<evidence type="ECO:0000313" key="2">
    <source>
        <dbReference type="EnsemblMetazoa" id="GPPI020360-PA"/>
    </source>
</evidence>
<dbReference type="SUPFAM" id="SSF52087">
    <property type="entry name" value="CRAL/TRIO domain"/>
    <property type="match status" value="1"/>
</dbReference>
<dbReference type="AlphaFoldDB" id="A0A1B0B6E0"/>
<dbReference type="CDD" id="cd00170">
    <property type="entry name" value="SEC14"/>
    <property type="match status" value="1"/>
</dbReference>
<dbReference type="VEuPathDB" id="VectorBase:GPPI020360"/>
<dbReference type="GO" id="GO:0016020">
    <property type="term" value="C:membrane"/>
    <property type="evidence" value="ECO:0007669"/>
    <property type="project" value="TreeGrafter"/>
</dbReference>
<evidence type="ECO:0000259" key="1">
    <source>
        <dbReference type="PROSITE" id="PS50191"/>
    </source>
</evidence>
<dbReference type="Proteomes" id="UP000092460">
    <property type="component" value="Unassembled WGS sequence"/>
</dbReference>
<dbReference type="STRING" id="67801.A0A1B0B6E0"/>
<feature type="domain" description="CRAL-TRIO" evidence="1">
    <location>
        <begin position="120"/>
        <end position="215"/>
    </location>
</feature>
<dbReference type="EnsemblMetazoa" id="GPPI020360-RA">
    <property type="protein sequence ID" value="GPPI020360-PA"/>
    <property type="gene ID" value="GPPI020360"/>
</dbReference>
<reference evidence="3" key="1">
    <citation type="submission" date="2015-01" db="EMBL/GenBank/DDBJ databases">
        <authorList>
            <person name="Aksoy S."/>
            <person name="Warren W."/>
            <person name="Wilson R.K."/>
        </authorList>
    </citation>
    <scope>NUCLEOTIDE SEQUENCE [LARGE SCALE GENOMIC DNA]</scope>
    <source>
        <strain evidence="3">IAEA</strain>
    </source>
</reference>
<reference evidence="2" key="2">
    <citation type="submission" date="2020-05" db="UniProtKB">
        <authorList>
            <consortium name="EnsemblMetazoa"/>
        </authorList>
    </citation>
    <scope>IDENTIFICATION</scope>
    <source>
        <strain evidence="2">IAEA</strain>
    </source>
</reference>
<dbReference type="PROSITE" id="PS50191">
    <property type="entry name" value="CRAL_TRIO"/>
    <property type="match status" value="1"/>
</dbReference>
<accession>A0A1B0B6E0</accession>
<dbReference type="Pfam" id="PF00650">
    <property type="entry name" value="CRAL_TRIO"/>
    <property type="match status" value="1"/>
</dbReference>
<sequence length="215" mass="24639">MGKLKAERNLSTMYRDKVTLAEEFAYMLLLNESTDSPGWNKKGSLRTQEDIIPLPGLTKDNCSVVFHRSRDSNTDKFSPFFCLGFCDANPFQFNFIESANHDQRFICDDEGISEGDIPAFDMYGCTRGHVVNMSWRELRIITALTQDALPVRMKSIHYLNSPPFIGKVMRLLKWLLQSEITQLMRCHLSADDTFYECLPKDMLPLEYAGKAGKFV</sequence>
<dbReference type="InterPro" id="IPR036865">
    <property type="entry name" value="CRAL-TRIO_dom_sf"/>
</dbReference>
<dbReference type="PANTHER" id="PTHR10174:SF222">
    <property type="entry name" value="GH10083P-RELATED"/>
    <property type="match status" value="1"/>
</dbReference>
<dbReference type="PANTHER" id="PTHR10174">
    <property type="entry name" value="ALPHA-TOCOPHEROL TRANSFER PROTEIN-RELATED"/>
    <property type="match status" value="1"/>
</dbReference>
<protein>
    <recommendedName>
        <fullName evidence="1">CRAL-TRIO domain-containing protein</fullName>
    </recommendedName>
</protein>
<keyword evidence="3" id="KW-1185">Reference proteome</keyword>
<dbReference type="InterPro" id="IPR001251">
    <property type="entry name" value="CRAL-TRIO_dom"/>
</dbReference>
<proteinExistence type="predicted"/>
<dbReference type="GO" id="GO:1902936">
    <property type="term" value="F:phosphatidylinositol bisphosphate binding"/>
    <property type="evidence" value="ECO:0007669"/>
    <property type="project" value="TreeGrafter"/>
</dbReference>
<dbReference type="EMBL" id="JXJN01009055">
    <property type="status" value="NOT_ANNOTATED_CDS"/>
    <property type="molecule type" value="Genomic_DNA"/>
</dbReference>
<organism evidence="2 3">
    <name type="scientific">Glossina palpalis gambiensis</name>
    <dbReference type="NCBI Taxonomy" id="67801"/>
    <lineage>
        <taxon>Eukaryota</taxon>
        <taxon>Metazoa</taxon>
        <taxon>Ecdysozoa</taxon>
        <taxon>Arthropoda</taxon>
        <taxon>Hexapoda</taxon>
        <taxon>Insecta</taxon>
        <taxon>Pterygota</taxon>
        <taxon>Neoptera</taxon>
        <taxon>Endopterygota</taxon>
        <taxon>Diptera</taxon>
        <taxon>Brachycera</taxon>
        <taxon>Muscomorpha</taxon>
        <taxon>Hippoboscoidea</taxon>
        <taxon>Glossinidae</taxon>
        <taxon>Glossina</taxon>
    </lineage>
</organism>
<name>A0A1B0B6E0_9MUSC</name>
<dbReference type="Gene3D" id="3.40.525.10">
    <property type="entry name" value="CRAL-TRIO lipid binding domain"/>
    <property type="match status" value="1"/>
</dbReference>
<evidence type="ECO:0000313" key="3">
    <source>
        <dbReference type="Proteomes" id="UP000092460"/>
    </source>
</evidence>